<dbReference type="Proteomes" id="UP000275385">
    <property type="component" value="Unassembled WGS sequence"/>
</dbReference>
<reference evidence="1 2" key="1">
    <citation type="submission" date="2018-08" db="EMBL/GenBank/DDBJ databases">
        <title>Draft genome of the lignicolous fungus Coniochaeta pulveracea.</title>
        <authorList>
            <person name="Borstlap C.J."/>
            <person name="De Witt R.N."/>
            <person name="Botha A."/>
            <person name="Volschenk H."/>
        </authorList>
    </citation>
    <scope>NUCLEOTIDE SEQUENCE [LARGE SCALE GENOMIC DNA]</scope>
    <source>
        <strain evidence="1 2">CAB683</strain>
    </source>
</reference>
<name>A0A420YA58_9PEZI</name>
<dbReference type="EMBL" id="QVQW01000029">
    <property type="protein sequence ID" value="RKU44640.1"/>
    <property type="molecule type" value="Genomic_DNA"/>
</dbReference>
<protein>
    <submittedName>
        <fullName evidence="1">Uncharacterized protein</fullName>
    </submittedName>
</protein>
<sequence>MKWKRYCIAHLNLAGRSSMQYDDIAVATLILLGRRVTHIELVSPIGPNAVIFQDTQARKLSKALGWDIAGYY</sequence>
<evidence type="ECO:0000313" key="1">
    <source>
        <dbReference type="EMBL" id="RKU44640.1"/>
    </source>
</evidence>
<evidence type="ECO:0000313" key="2">
    <source>
        <dbReference type="Proteomes" id="UP000275385"/>
    </source>
</evidence>
<gene>
    <name evidence="1" type="ORF">DL546_007620</name>
</gene>
<organism evidence="1 2">
    <name type="scientific">Coniochaeta pulveracea</name>
    <dbReference type="NCBI Taxonomy" id="177199"/>
    <lineage>
        <taxon>Eukaryota</taxon>
        <taxon>Fungi</taxon>
        <taxon>Dikarya</taxon>
        <taxon>Ascomycota</taxon>
        <taxon>Pezizomycotina</taxon>
        <taxon>Sordariomycetes</taxon>
        <taxon>Sordariomycetidae</taxon>
        <taxon>Coniochaetales</taxon>
        <taxon>Coniochaetaceae</taxon>
        <taxon>Coniochaeta</taxon>
    </lineage>
</organism>
<dbReference type="AlphaFoldDB" id="A0A420YA58"/>
<keyword evidence="2" id="KW-1185">Reference proteome</keyword>
<accession>A0A420YA58</accession>
<comment type="caution">
    <text evidence="1">The sequence shown here is derived from an EMBL/GenBank/DDBJ whole genome shotgun (WGS) entry which is preliminary data.</text>
</comment>
<proteinExistence type="predicted"/>